<protein>
    <recommendedName>
        <fullName evidence="4">GspL periplasmic domain-containing protein</fullName>
    </recommendedName>
</protein>
<evidence type="ECO:0008006" key="4">
    <source>
        <dbReference type="Google" id="ProtNLM"/>
    </source>
</evidence>
<evidence type="ECO:0000313" key="2">
    <source>
        <dbReference type="EMBL" id="SMP06880.1"/>
    </source>
</evidence>
<organism evidence="2 3">
    <name type="scientific">Venenivibrio stagnispumantis</name>
    <dbReference type="NCBI Taxonomy" id="407998"/>
    <lineage>
        <taxon>Bacteria</taxon>
        <taxon>Pseudomonadati</taxon>
        <taxon>Aquificota</taxon>
        <taxon>Aquificia</taxon>
        <taxon>Aquificales</taxon>
        <taxon>Hydrogenothermaceae</taxon>
        <taxon>Venenivibrio</taxon>
    </lineage>
</organism>
<keyword evidence="3" id="KW-1185">Reference proteome</keyword>
<proteinExistence type="predicted"/>
<gene>
    <name evidence="2" type="ORF">SAMN06264868_104102</name>
</gene>
<evidence type="ECO:0000256" key="1">
    <source>
        <dbReference type="SAM" id="Phobius"/>
    </source>
</evidence>
<evidence type="ECO:0000313" key="3">
    <source>
        <dbReference type="Proteomes" id="UP001157947"/>
    </source>
</evidence>
<keyword evidence="1" id="KW-0472">Membrane</keyword>
<dbReference type="EMBL" id="FXTX01000004">
    <property type="protein sequence ID" value="SMP06880.1"/>
    <property type="molecule type" value="Genomic_DNA"/>
</dbReference>
<keyword evidence="1" id="KW-0812">Transmembrane</keyword>
<sequence>MEILALQLEKEEKIYAKINPLNKDIKISENLKNPKVVVSIPVNQTTFRYFKLDINDEIKLKKAVETSLKFDFPDFENIAFDFYKKNNDIFCVITKKEIVENIKTQYKSIFKIDSDIFAILRVLTHNNIKDADIIHFYPDYAVYIKVENSFPKFVRSLSINEAINSAKENNSIIVSGYIPRDINNPVLNNPLSDPRLNIAFGNLIAPLYDIGIDFLHQEDFFSFKKLSLITLSLVGVFIMINLSLFIKVLFLEKELKFIKNKEKIIYTKYFNEPAFEPVNQARGKVAKFQEDSKNKENIADILEFIGSKKSKTIDILFLDISQNQLSIKAVANTIEEVENFRKILNDKFSDVKIEESVKEPEGRIRFKIVGKR</sequence>
<feature type="transmembrane region" description="Helical" evidence="1">
    <location>
        <begin position="226"/>
        <end position="251"/>
    </location>
</feature>
<keyword evidence="1" id="KW-1133">Transmembrane helix</keyword>
<comment type="caution">
    <text evidence="2">The sequence shown here is derived from an EMBL/GenBank/DDBJ whole genome shotgun (WGS) entry which is preliminary data.</text>
</comment>
<reference evidence="2" key="1">
    <citation type="submission" date="2017-05" db="EMBL/GenBank/DDBJ databases">
        <authorList>
            <person name="Varghese N."/>
            <person name="Submissions S."/>
        </authorList>
    </citation>
    <scope>NUCLEOTIDE SEQUENCE</scope>
    <source>
        <strain evidence="2">DSM 18763</strain>
    </source>
</reference>
<dbReference type="AlphaFoldDB" id="A0AA46ADS8"/>
<dbReference type="Proteomes" id="UP001157947">
    <property type="component" value="Unassembled WGS sequence"/>
</dbReference>
<name>A0AA46ADS8_9AQUI</name>
<dbReference type="RefSeq" id="WP_265134346.1">
    <property type="nucleotide sequence ID" value="NZ_FXTX01000004.1"/>
</dbReference>
<accession>A0AA46ADS8</accession>